<keyword evidence="1" id="KW-0812">Transmembrane</keyword>
<evidence type="ECO:0000313" key="2">
    <source>
        <dbReference type="EMBL" id="JAH41547.1"/>
    </source>
</evidence>
<name>A0A0E9SJY7_ANGAN</name>
<proteinExistence type="predicted"/>
<evidence type="ECO:0000256" key="1">
    <source>
        <dbReference type="SAM" id="Phobius"/>
    </source>
</evidence>
<feature type="transmembrane region" description="Helical" evidence="1">
    <location>
        <begin position="7"/>
        <end position="26"/>
    </location>
</feature>
<reference evidence="2" key="1">
    <citation type="submission" date="2014-11" db="EMBL/GenBank/DDBJ databases">
        <authorList>
            <person name="Amaro Gonzalez C."/>
        </authorList>
    </citation>
    <scope>NUCLEOTIDE SEQUENCE</scope>
</reference>
<keyword evidence="1" id="KW-1133">Transmembrane helix</keyword>
<reference evidence="2" key="2">
    <citation type="journal article" date="2015" name="Fish Shellfish Immunol.">
        <title>Early steps in the European eel (Anguilla anguilla)-Vibrio vulnificus interaction in the gills: Role of the RtxA13 toxin.</title>
        <authorList>
            <person name="Callol A."/>
            <person name="Pajuelo D."/>
            <person name="Ebbesson L."/>
            <person name="Teles M."/>
            <person name="MacKenzie S."/>
            <person name="Amaro C."/>
        </authorList>
    </citation>
    <scope>NUCLEOTIDE SEQUENCE</scope>
</reference>
<dbReference type="EMBL" id="GBXM01067030">
    <property type="protein sequence ID" value="JAH41547.1"/>
    <property type="molecule type" value="Transcribed_RNA"/>
</dbReference>
<keyword evidence="1" id="KW-0472">Membrane</keyword>
<dbReference type="AlphaFoldDB" id="A0A0E9SJY7"/>
<protein>
    <submittedName>
        <fullName evidence="2">Uncharacterized protein</fullName>
    </submittedName>
</protein>
<organism evidence="2">
    <name type="scientific">Anguilla anguilla</name>
    <name type="common">European freshwater eel</name>
    <name type="synonym">Muraena anguilla</name>
    <dbReference type="NCBI Taxonomy" id="7936"/>
    <lineage>
        <taxon>Eukaryota</taxon>
        <taxon>Metazoa</taxon>
        <taxon>Chordata</taxon>
        <taxon>Craniata</taxon>
        <taxon>Vertebrata</taxon>
        <taxon>Euteleostomi</taxon>
        <taxon>Actinopterygii</taxon>
        <taxon>Neopterygii</taxon>
        <taxon>Teleostei</taxon>
        <taxon>Anguilliformes</taxon>
        <taxon>Anguillidae</taxon>
        <taxon>Anguilla</taxon>
    </lineage>
</organism>
<accession>A0A0E9SJY7</accession>
<sequence length="45" mass="5192">MYPLCVCALRMVCLHIMAYFKIYLFFNLASPIPPEFGMSNSQNNC</sequence>